<gene>
    <name evidence="1" type="ORF">B7O98_06500</name>
</gene>
<evidence type="ECO:0000313" key="1">
    <source>
        <dbReference type="EMBL" id="PUA32306.1"/>
    </source>
</evidence>
<sequence length="82" mass="9585">MKFTSQNYEWGVKVLKDLVAIPTVNPPGEHYKDFAYYSKEVLEGMGLKVEVVEVPKEYVSKHCNRKLRFFRAGMGRFISCFF</sequence>
<accession>A0A2R7Y424</accession>
<comment type="caution">
    <text evidence="1">The sequence shown here is derived from an EMBL/GenBank/DDBJ whole genome shotgun (WGS) entry which is preliminary data.</text>
</comment>
<evidence type="ECO:0008006" key="3">
    <source>
        <dbReference type="Google" id="ProtNLM"/>
    </source>
</evidence>
<name>A0A2R7Y424_9CREN</name>
<organism evidence="1 2">
    <name type="scientific">Zestosphaera tikiterensis</name>
    <dbReference type="NCBI Taxonomy" id="1973259"/>
    <lineage>
        <taxon>Archaea</taxon>
        <taxon>Thermoproteota</taxon>
        <taxon>Thermoprotei</taxon>
        <taxon>Desulfurococcales</taxon>
        <taxon>Desulfurococcaceae</taxon>
        <taxon>Zestosphaera</taxon>
    </lineage>
</organism>
<protein>
    <recommendedName>
        <fullName evidence="3">Peptidase M20 dimerisation domain-containing protein</fullName>
    </recommendedName>
</protein>
<dbReference type="SUPFAM" id="SSF53187">
    <property type="entry name" value="Zn-dependent exopeptidases"/>
    <property type="match status" value="1"/>
</dbReference>
<proteinExistence type="predicted"/>
<evidence type="ECO:0000313" key="2">
    <source>
        <dbReference type="Proteomes" id="UP000244093"/>
    </source>
</evidence>
<dbReference type="EMBL" id="NBVN01000004">
    <property type="protein sequence ID" value="PUA32306.1"/>
    <property type="molecule type" value="Genomic_DNA"/>
</dbReference>
<dbReference type="Gene3D" id="3.40.630.10">
    <property type="entry name" value="Zn peptidases"/>
    <property type="match status" value="1"/>
</dbReference>
<dbReference type="AlphaFoldDB" id="A0A2R7Y424"/>
<dbReference type="Proteomes" id="UP000244093">
    <property type="component" value="Unassembled WGS sequence"/>
</dbReference>
<reference evidence="1 2" key="1">
    <citation type="journal article" date="2018" name="Syst. Appl. Microbiol.">
        <title>A new symbiotic nanoarchaeote (Candidatus Nanoclepta minutus) and its host (Zestosphaera tikiterensis gen. nov., sp. nov.) from a New Zealand hot spring.</title>
        <authorList>
            <person name="St John E."/>
            <person name="Liu Y."/>
            <person name="Podar M."/>
            <person name="Stott M.B."/>
            <person name="Meneghin J."/>
            <person name="Chen Z."/>
            <person name="Lagutin K."/>
            <person name="Mitchell K."/>
            <person name="Reysenbach A.L."/>
        </authorList>
    </citation>
    <scope>NUCLEOTIDE SEQUENCE [LARGE SCALE GENOMIC DNA]</scope>
    <source>
        <strain evidence="1">NZ3</strain>
    </source>
</reference>